<feature type="modified residue" description="4-aspartylphosphate" evidence="8">
    <location>
        <position position="56"/>
    </location>
</feature>
<dbReference type="Pfam" id="PF00486">
    <property type="entry name" value="Trans_reg_C"/>
    <property type="match status" value="1"/>
</dbReference>
<protein>
    <submittedName>
        <fullName evidence="12">Response regulator</fullName>
    </submittedName>
</protein>
<dbReference type="CDD" id="cd17620">
    <property type="entry name" value="REC_OmpR_KdpE-like"/>
    <property type="match status" value="1"/>
</dbReference>
<evidence type="ECO:0000256" key="2">
    <source>
        <dbReference type="ARBA" id="ARBA00022490"/>
    </source>
</evidence>
<keyword evidence="4" id="KW-0902">Two-component regulatory system</keyword>
<feature type="DNA-binding region" description="OmpR/PhoB-type" evidence="9">
    <location>
        <begin position="131"/>
        <end position="230"/>
    </location>
</feature>
<name>A0A4R5LYS0_9BURK</name>
<evidence type="ECO:0000259" key="10">
    <source>
        <dbReference type="PROSITE" id="PS50110"/>
    </source>
</evidence>
<dbReference type="InterPro" id="IPR036388">
    <property type="entry name" value="WH-like_DNA-bd_sf"/>
</dbReference>
<keyword evidence="7" id="KW-0804">Transcription</keyword>
<dbReference type="Pfam" id="PF00072">
    <property type="entry name" value="Response_reg"/>
    <property type="match status" value="1"/>
</dbReference>
<keyword evidence="2" id="KW-0963">Cytoplasm</keyword>
<evidence type="ECO:0000256" key="4">
    <source>
        <dbReference type="ARBA" id="ARBA00023012"/>
    </source>
</evidence>
<dbReference type="GO" id="GO:0032993">
    <property type="term" value="C:protein-DNA complex"/>
    <property type="evidence" value="ECO:0007669"/>
    <property type="project" value="TreeGrafter"/>
</dbReference>
<feature type="domain" description="OmpR/PhoB-type" evidence="11">
    <location>
        <begin position="131"/>
        <end position="230"/>
    </location>
</feature>
<sequence length="232" mass="25655">MSDPTASIVVIEDERSIRRYVRASLESEAMRVFDAETGLQGLAVAATARPDLVIVDLGLPDMDGLDVIRQLRGWSNIAIIVLSGRTREDDKIAALDAGADDYLTKPFGMAELLARIRALLRRRDRSVAADLTTVSFGSITVDLAARQVQVNGVVVHLTPIEYRLLVALIRHAGCVLTHRQLLQEVWGPAHAESSQYLRTYMAHLRHKLESDPAQPEYIVTETGVGYRLMGIK</sequence>
<dbReference type="InterPro" id="IPR001789">
    <property type="entry name" value="Sig_transdc_resp-reg_receiver"/>
</dbReference>
<dbReference type="GO" id="GO:0045893">
    <property type="term" value="P:positive regulation of DNA-templated transcription"/>
    <property type="evidence" value="ECO:0007669"/>
    <property type="project" value="UniProtKB-ARBA"/>
</dbReference>
<keyword evidence="6 9" id="KW-0238">DNA-binding</keyword>
<keyword evidence="3 8" id="KW-0597">Phosphoprotein</keyword>
<evidence type="ECO:0000256" key="7">
    <source>
        <dbReference type="ARBA" id="ARBA00023163"/>
    </source>
</evidence>
<dbReference type="Gene3D" id="3.40.50.2300">
    <property type="match status" value="1"/>
</dbReference>
<evidence type="ECO:0000259" key="11">
    <source>
        <dbReference type="PROSITE" id="PS51755"/>
    </source>
</evidence>
<reference evidence="12 13" key="1">
    <citation type="submission" date="2019-03" db="EMBL/GenBank/DDBJ databases">
        <title>Paraburkholderia sp. 4M-K11, isolated from subtropical forest soil.</title>
        <authorList>
            <person name="Gao Z.-H."/>
            <person name="Qiu L.-H."/>
        </authorList>
    </citation>
    <scope>NUCLEOTIDE SEQUENCE [LARGE SCALE GENOMIC DNA]</scope>
    <source>
        <strain evidence="12 13">4M-K11</strain>
    </source>
</reference>
<dbReference type="Proteomes" id="UP000295722">
    <property type="component" value="Unassembled WGS sequence"/>
</dbReference>
<dbReference type="InterPro" id="IPR001867">
    <property type="entry name" value="OmpR/PhoB-type_DNA-bd"/>
</dbReference>
<dbReference type="AlphaFoldDB" id="A0A4R5LYS0"/>
<keyword evidence="5" id="KW-0805">Transcription regulation</keyword>
<organism evidence="12 13">
    <name type="scientific">Paraburkholderia silviterrae</name>
    <dbReference type="NCBI Taxonomy" id="2528715"/>
    <lineage>
        <taxon>Bacteria</taxon>
        <taxon>Pseudomonadati</taxon>
        <taxon>Pseudomonadota</taxon>
        <taxon>Betaproteobacteria</taxon>
        <taxon>Burkholderiales</taxon>
        <taxon>Burkholderiaceae</taxon>
        <taxon>Paraburkholderia</taxon>
    </lineage>
</organism>
<evidence type="ECO:0000256" key="6">
    <source>
        <dbReference type="ARBA" id="ARBA00023125"/>
    </source>
</evidence>
<proteinExistence type="predicted"/>
<dbReference type="OrthoDB" id="9802426at2"/>
<dbReference type="RefSeq" id="WP_133199830.1">
    <property type="nucleotide sequence ID" value="NZ_JBHUCW010000036.1"/>
</dbReference>
<dbReference type="GO" id="GO:0000156">
    <property type="term" value="F:phosphorelay response regulator activity"/>
    <property type="evidence" value="ECO:0007669"/>
    <property type="project" value="TreeGrafter"/>
</dbReference>
<dbReference type="SMART" id="SM00862">
    <property type="entry name" value="Trans_reg_C"/>
    <property type="match status" value="1"/>
</dbReference>
<evidence type="ECO:0000313" key="13">
    <source>
        <dbReference type="Proteomes" id="UP000295722"/>
    </source>
</evidence>
<dbReference type="InterPro" id="IPR039420">
    <property type="entry name" value="WalR-like"/>
</dbReference>
<dbReference type="InterPro" id="IPR011006">
    <property type="entry name" value="CheY-like_superfamily"/>
</dbReference>
<evidence type="ECO:0000313" key="12">
    <source>
        <dbReference type="EMBL" id="TDG17543.1"/>
    </source>
</evidence>
<dbReference type="PROSITE" id="PS51755">
    <property type="entry name" value="OMPR_PHOB"/>
    <property type="match status" value="1"/>
</dbReference>
<dbReference type="Gene3D" id="1.10.10.10">
    <property type="entry name" value="Winged helix-like DNA-binding domain superfamily/Winged helix DNA-binding domain"/>
    <property type="match status" value="1"/>
</dbReference>
<evidence type="ECO:0000256" key="3">
    <source>
        <dbReference type="ARBA" id="ARBA00022553"/>
    </source>
</evidence>
<dbReference type="EMBL" id="SMRP01000042">
    <property type="protein sequence ID" value="TDG17543.1"/>
    <property type="molecule type" value="Genomic_DNA"/>
</dbReference>
<accession>A0A4R5LYS0</accession>
<dbReference type="PANTHER" id="PTHR48111">
    <property type="entry name" value="REGULATOR OF RPOS"/>
    <property type="match status" value="1"/>
</dbReference>
<keyword evidence="13" id="KW-1185">Reference proteome</keyword>
<feature type="domain" description="Response regulatory" evidence="10">
    <location>
        <begin position="7"/>
        <end position="120"/>
    </location>
</feature>
<dbReference type="FunFam" id="3.40.50.2300:FF:000021">
    <property type="entry name" value="Two-component system response regulator KdpE"/>
    <property type="match status" value="1"/>
</dbReference>
<comment type="subcellular location">
    <subcellularLocation>
        <location evidence="1">Cytoplasm</location>
    </subcellularLocation>
</comment>
<dbReference type="GO" id="GO:0042802">
    <property type="term" value="F:identical protein binding"/>
    <property type="evidence" value="ECO:0007669"/>
    <property type="project" value="UniProtKB-ARBA"/>
</dbReference>
<evidence type="ECO:0000256" key="1">
    <source>
        <dbReference type="ARBA" id="ARBA00004496"/>
    </source>
</evidence>
<dbReference type="Gene3D" id="6.10.250.690">
    <property type="match status" value="1"/>
</dbReference>
<evidence type="ECO:0000256" key="5">
    <source>
        <dbReference type="ARBA" id="ARBA00023015"/>
    </source>
</evidence>
<dbReference type="CDD" id="cd00383">
    <property type="entry name" value="trans_reg_C"/>
    <property type="match status" value="1"/>
</dbReference>
<dbReference type="PANTHER" id="PTHR48111:SF50">
    <property type="entry name" value="KDP OPERON TRANSCRIPTIONAL REGULATORY PROTEIN KDPE"/>
    <property type="match status" value="1"/>
</dbReference>
<evidence type="ECO:0000256" key="9">
    <source>
        <dbReference type="PROSITE-ProRule" id="PRU01091"/>
    </source>
</evidence>
<comment type="caution">
    <text evidence="12">The sequence shown here is derived from an EMBL/GenBank/DDBJ whole genome shotgun (WGS) entry which is preliminary data.</text>
</comment>
<evidence type="ECO:0000256" key="8">
    <source>
        <dbReference type="PROSITE-ProRule" id="PRU00169"/>
    </source>
</evidence>
<dbReference type="FunFam" id="1.10.10.10:FF:000210">
    <property type="entry name" value="Winged-helix transcriptional response regulator KdpE"/>
    <property type="match status" value="1"/>
</dbReference>
<dbReference type="SMART" id="SM00448">
    <property type="entry name" value="REC"/>
    <property type="match status" value="1"/>
</dbReference>
<dbReference type="GO" id="GO:0005829">
    <property type="term" value="C:cytosol"/>
    <property type="evidence" value="ECO:0007669"/>
    <property type="project" value="TreeGrafter"/>
</dbReference>
<gene>
    <name evidence="12" type="ORF">EYW47_37370</name>
</gene>
<dbReference type="SUPFAM" id="SSF52172">
    <property type="entry name" value="CheY-like"/>
    <property type="match status" value="1"/>
</dbReference>
<dbReference type="GO" id="GO:0000987">
    <property type="term" value="F:cis-regulatory region sequence-specific DNA binding"/>
    <property type="evidence" value="ECO:0007669"/>
    <property type="project" value="UniProtKB-ARBA"/>
</dbReference>
<dbReference type="PROSITE" id="PS50110">
    <property type="entry name" value="RESPONSE_REGULATORY"/>
    <property type="match status" value="1"/>
</dbReference>